<name>A0A7T8GYQ4_CALRO</name>
<accession>A0A7T8GYQ4</accession>
<sequence>MVQQGKEDSPKKVSEPGAASSKSKACETPPLPSREEVRLFTQGRAPFHCLSCDKRLSKSSLRSHLKNKHPGVVSSLAFTCLICSESLSSLGAINTHSHAELYPCFKCEAKKSKDPPAFPDFERLKSHLFNAHNRTLWPWTCSVCEAVSFFELDHILHARCHSPKEAIT</sequence>
<reference evidence="4" key="1">
    <citation type="submission" date="2021-01" db="EMBL/GenBank/DDBJ databases">
        <title>Caligus Genome Assembly.</title>
        <authorList>
            <person name="Gallardo-Escarate C."/>
        </authorList>
    </citation>
    <scope>NUCLEOTIDE SEQUENCE [LARGE SCALE GENOMIC DNA]</scope>
</reference>
<dbReference type="Proteomes" id="UP000595437">
    <property type="component" value="Chromosome 9"/>
</dbReference>
<feature type="compositionally biased region" description="Basic and acidic residues" evidence="1">
    <location>
        <begin position="1"/>
        <end position="14"/>
    </location>
</feature>
<dbReference type="EMBL" id="CP045898">
    <property type="protein sequence ID" value="QQP39976.1"/>
    <property type="molecule type" value="Genomic_DNA"/>
</dbReference>
<evidence type="ECO:0000313" key="4">
    <source>
        <dbReference type="Proteomes" id="UP000595437"/>
    </source>
</evidence>
<evidence type="ECO:0000313" key="3">
    <source>
        <dbReference type="EMBL" id="QQP39976.1"/>
    </source>
</evidence>
<evidence type="ECO:0000256" key="1">
    <source>
        <dbReference type="SAM" id="MobiDB-lite"/>
    </source>
</evidence>
<dbReference type="Gene3D" id="3.30.160.60">
    <property type="entry name" value="Classic Zinc Finger"/>
    <property type="match status" value="1"/>
</dbReference>
<dbReference type="AlphaFoldDB" id="A0A7T8GYQ4"/>
<feature type="domain" description="C2H2-type" evidence="2">
    <location>
        <begin position="139"/>
        <end position="161"/>
    </location>
</feature>
<dbReference type="SMART" id="SM00355">
    <property type="entry name" value="ZnF_C2H2"/>
    <property type="match status" value="4"/>
</dbReference>
<proteinExistence type="predicted"/>
<feature type="domain" description="C2H2-type" evidence="2">
    <location>
        <begin position="102"/>
        <end position="132"/>
    </location>
</feature>
<feature type="domain" description="C2H2-type" evidence="2">
    <location>
        <begin position="47"/>
        <end position="69"/>
    </location>
</feature>
<evidence type="ECO:0000259" key="2">
    <source>
        <dbReference type="SMART" id="SM00355"/>
    </source>
</evidence>
<gene>
    <name evidence="3" type="ORF">FKW44_013858</name>
</gene>
<feature type="domain" description="C2H2-type" evidence="2">
    <location>
        <begin position="78"/>
        <end position="98"/>
    </location>
</feature>
<feature type="region of interest" description="Disordered" evidence="1">
    <location>
        <begin position="1"/>
        <end position="30"/>
    </location>
</feature>
<keyword evidence="4" id="KW-1185">Reference proteome</keyword>
<organism evidence="3 4">
    <name type="scientific">Caligus rogercresseyi</name>
    <name type="common">Sea louse</name>
    <dbReference type="NCBI Taxonomy" id="217165"/>
    <lineage>
        <taxon>Eukaryota</taxon>
        <taxon>Metazoa</taxon>
        <taxon>Ecdysozoa</taxon>
        <taxon>Arthropoda</taxon>
        <taxon>Crustacea</taxon>
        <taxon>Multicrustacea</taxon>
        <taxon>Hexanauplia</taxon>
        <taxon>Copepoda</taxon>
        <taxon>Siphonostomatoida</taxon>
        <taxon>Caligidae</taxon>
        <taxon>Caligus</taxon>
    </lineage>
</organism>
<protein>
    <submittedName>
        <fullName evidence="3">CpGbinding proteinlike</fullName>
    </submittedName>
</protein>
<dbReference type="InterPro" id="IPR013087">
    <property type="entry name" value="Znf_C2H2_type"/>
</dbReference>